<dbReference type="InterPro" id="IPR015590">
    <property type="entry name" value="Aldehyde_DH_dom"/>
</dbReference>
<dbReference type="GO" id="GO:0006574">
    <property type="term" value="P:L-valine catabolic process"/>
    <property type="evidence" value="ECO:0007669"/>
    <property type="project" value="TreeGrafter"/>
</dbReference>
<dbReference type="InterPro" id="IPR016163">
    <property type="entry name" value="Ald_DH_C"/>
</dbReference>
<feature type="domain" description="Aldehyde dehydrogenase" evidence="2">
    <location>
        <begin position="1"/>
        <end position="84"/>
    </location>
</feature>
<dbReference type="GO" id="GO:0004491">
    <property type="term" value="F:methylmalonate-semialdehyde dehydrogenase (acylating, NAD) activity"/>
    <property type="evidence" value="ECO:0007669"/>
    <property type="project" value="InterPro"/>
</dbReference>
<evidence type="ECO:0000256" key="1">
    <source>
        <dbReference type="ARBA" id="ARBA00009986"/>
    </source>
</evidence>
<proteinExistence type="inferred from homology"/>
<evidence type="ECO:0000313" key="3">
    <source>
        <dbReference type="EMBL" id="KAJ7968327.1"/>
    </source>
</evidence>
<protein>
    <submittedName>
        <fullName evidence="3">Methylmalonate-semialdehyde dehydrogenase</fullName>
    </submittedName>
</protein>
<dbReference type="InterPro" id="IPR016161">
    <property type="entry name" value="Ald_DH/histidinol_DH"/>
</dbReference>
<keyword evidence="4" id="KW-1185">Reference proteome</keyword>
<dbReference type="PANTHER" id="PTHR43866">
    <property type="entry name" value="MALONATE-SEMIALDEHYDE DEHYDROGENASE"/>
    <property type="match status" value="1"/>
</dbReference>
<comment type="similarity">
    <text evidence="1">Belongs to the aldehyde dehydrogenase family.</text>
</comment>
<organism evidence="3 4">
    <name type="scientific">Quillaja saponaria</name>
    <name type="common">Soap bark tree</name>
    <dbReference type="NCBI Taxonomy" id="32244"/>
    <lineage>
        <taxon>Eukaryota</taxon>
        <taxon>Viridiplantae</taxon>
        <taxon>Streptophyta</taxon>
        <taxon>Embryophyta</taxon>
        <taxon>Tracheophyta</taxon>
        <taxon>Spermatophyta</taxon>
        <taxon>Magnoliopsida</taxon>
        <taxon>eudicotyledons</taxon>
        <taxon>Gunneridae</taxon>
        <taxon>Pentapetalae</taxon>
        <taxon>rosids</taxon>
        <taxon>fabids</taxon>
        <taxon>Fabales</taxon>
        <taxon>Quillajaceae</taxon>
        <taxon>Quillaja</taxon>
    </lineage>
</organism>
<name>A0AAD7M278_QUISA</name>
<sequence>MECYKEEIFGPVLLCMEAESLDEAINIVNKNKYGNGASIFTTSGVAARKFQTEIEAGQVGINVPIPVPLPFFSFTGNKASFAGDLNFYG</sequence>
<dbReference type="GO" id="GO:0005739">
    <property type="term" value="C:mitochondrion"/>
    <property type="evidence" value="ECO:0007669"/>
    <property type="project" value="TreeGrafter"/>
</dbReference>
<dbReference type="EMBL" id="JARAOO010000005">
    <property type="protein sequence ID" value="KAJ7968327.1"/>
    <property type="molecule type" value="Genomic_DNA"/>
</dbReference>
<comment type="caution">
    <text evidence="3">The sequence shown here is derived from an EMBL/GenBank/DDBJ whole genome shotgun (WGS) entry which is preliminary data.</text>
</comment>
<evidence type="ECO:0000259" key="2">
    <source>
        <dbReference type="Pfam" id="PF00171"/>
    </source>
</evidence>
<evidence type="ECO:0000313" key="4">
    <source>
        <dbReference type="Proteomes" id="UP001163823"/>
    </source>
</evidence>
<dbReference type="Gene3D" id="3.40.309.10">
    <property type="entry name" value="Aldehyde Dehydrogenase, Chain A, domain 2"/>
    <property type="match status" value="1"/>
</dbReference>
<dbReference type="AlphaFoldDB" id="A0AAD7M278"/>
<dbReference type="GO" id="GO:0006210">
    <property type="term" value="P:thymine catabolic process"/>
    <property type="evidence" value="ECO:0007669"/>
    <property type="project" value="TreeGrafter"/>
</dbReference>
<dbReference type="Pfam" id="PF00171">
    <property type="entry name" value="Aldedh"/>
    <property type="match status" value="1"/>
</dbReference>
<reference evidence="3" key="1">
    <citation type="journal article" date="2023" name="Science">
        <title>Elucidation of the pathway for biosynthesis of saponin adjuvants from the soapbark tree.</title>
        <authorList>
            <person name="Reed J."/>
            <person name="Orme A."/>
            <person name="El-Demerdash A."/>
            <person name="Owen C."/>
            <person name="Martin L.B.B."/>
            <person name="Misra R.C."/>
            <person name="Kikuchi S."/>
            <person name="Rejzek M."/>
            <person name="Martin A.C."/>
            <person name="Harkess A."/>
            <person name="Leebens-Mack J."/>
            <person name="Louveau T."/>
            <person name="Stephenson M.J."/>
            <person name="Osbourn A."/>
        </authorList>
    </citation>
    <scope>NUCLEOTIDE SEQUENCE</scope>
    <source>
        <strain evidence="3">S10</strain>
    </source>
</reference>
<dbReference type="KEGG" id="qsa:O6P43_012444"/>
<dbReference type="InterPro" id="IPR010061">
    <property type="entry name" value="MeMal-semiAld_DH"/>
</dbReference>
<dbReference type="PANTHER" id="PTHR43866:SF3">
    <property type="entry name" value="METHYLMALONATE-SEMIALDEHYDE DEHYDROGENASE [ACYLATING], MITOCHONDRIAL"/>
    <property type="match status" value="1"/>
</dbReference>
<gene>
    <name evidence="3" type="ORF">O6P43_012444</name>
</gene>
<accession>A0AAD7M278</accession>
<dbReference type="SUPFAM" id="SSF53720">
    <property type="entry name" value="ALDH-like"/>
    <property type="match status" value="1"/>
</dbReference>
<dbReference type="Proteomes" id="UP001163823">
    <property type="component" value="Chromosome 5"/>
</dbReference>